<accession>A0A7U2MWH4</accession>
<dbReference type="VEuPathDB" id="FungiDB:F9C07_5202"/>
<feature type="chain" id="PRO_5031414830" evidence="1">
    <location>
        <begin position="23"/>
        <end position="116"/>
    </location>
</feature>
<dbReference type="EMBL" id="CP044617">
    <property type="protein sequence ID" value="QRD91148.1"/>
    <property type="molecule type" value="Genomic_DNA"/>
</dbReference>
<dbReference type="Proteomes" id="UP000596276">
    <property type="component" value="Chromosome 7"/>
</dbReference>
<evidence type="ECO:0000313" key="2">
    <source>
        <dbReference type="EMBL" id="QRD91148.1"/>
    </source>
</evidence>
<protein>
    <submittedName>
        <fullName evidence="2">Uncharacterized protein</fullName>
    </submittedName>
</protein>
<keyword evidence="1" id="KW-0732">Signal</keyword>
<sequence>MTIHGHCHLCILFFYCLRNSRVCILQFFVSGATIPSPPQRIQAGAPDSISLLPRSLLVRFSQIIDSFVRLQAIKGLIGKLTKFYFTDSFERGAIVAVNSPTIRRKDPKGPFFFWTS</sequence>
<name>A0A7U2MWH4_ASPFN</name>
<gene>
    <name evidence="2" type="ORF">F9C07_5202</name>
</gene>
<organism evidence="2 3">
    <name type="scientific">Aspergillus flavus (strain ATCC 200026 / FGSC A1120 / IAM 13836 / NRRL 3357 / JCM 12722 / SRRC 167)</name>
    <dbReference type="NCBI Taxonomy" id="332952"/>
    <lineage>
        <taxon>Eukaryota</taxon>
        <taxon>Fungi</taxon>
        <taxon>Dikarya</taxon>
        <taxon>Ascomycota</taxon>
        <taxon>Pezizomycotina</taxon>
        <taxon>Eurotiomycetes</taxon>
        <taxon>Eurotiomycetidae</taxon>
        <taxon>Eurotiales</taxon>
        <taxon>Aspergillaceae</taxon>
        <taxon>Aspergillus</taxon>
        <taxon>Aspergillus subgen. Circumdati</taxon>
    </lineage>
</organism>
<feature type="signal peptide" evidence="1">
    <location>
        <begin position="1"/>
        <end position="22"/>
    </location>
</feature>
<reference evidence="3" key="1">
    <citation type="journal article" date="2021" name="G3 (Bethesda)">
        <title>Chromosome assembled and annotated genome sequence of Aspergillus flavus NRRL 3357.</title>
        <authorList>
            <person name="Skerker J.M."/>
            <person name="Pianalto K.M."/>
            <person name="Mondo S.J."/>
            <person name="Yang K."/>
            <person name="Arkin A.P."/>
            <person name="Keller N.P."/>
            <person name="Grigoriev I.V."/>
            <person name="Louise Glass N.L."/>
        </authorList>
    </citation>
    <scope>NUCLEOTIDE SEQUENCE [LARGE SCALE GENOMIC DNA]</scope>
    <source>
        <strain evidence="3">ATCC 200026 / FGSC A1120 / IAM 13836 / NRRL 3357 / JCM 12722 / SRRC 167</strain>
    </source>
</reference>
<proteinExistence type="predicted"/>
<evidence type="ECO:0000256" key="1">
    <source>
        <dbReference type="SAM" id="SignalP"/>
    </source>
</evidence>
<dbReference type="AlphaFoldDB" id="A0A7U2MWH4"/>
<evidence type="ECO:0000313" key="3">
    <source>
        <dbReference type="Proteomes" id="UP000596276"/>
    </source>
</evidence>
<keyword evidence="3" id="KW-1185">Reference proteome</keyword>